<protein>
    <recommendedName>
        <fullName evidence="4">Transmembrane protein 209</fullName>
    </recommendedName>
</protein>
<dbReference type="GO" id="GO:0016020">
    <property type="term" value="C:membrane"/>
    <property type="evidence" value="ECO:0007669"/>
    <property type="project" value="TreeGrafter"/>
</dbReference>
<feature type="compositionally biased region" description="Polar residues" evidence="1">
    <location>
        <begin position="164"/>
        <end position="173"/>
    </location>
</feature>
<feature type="compositionally biased region" description="Low complexity" evidence="1">
    <location>
        <begin position="400"/>
        <end position="410"/>
    </location>
</feature>
<sequence>SMPPSTPTASMSPGRLALLEPANTPLKKEMMQREANTEKERYFGHFVASTLVLALTAFDRFWLGSSLVGLATGGVLGQEVTQMAAVALLLFSLVWAALSGYHIVCPEQKRGGRGQEERRRDVIITSTPAVSGATPPNTPPRKEGDGRSENGVISPIFPIPETTIFGTPQQSPPTGLRNRGREYRPLYGASSPSRPDLSWMDDHQFGGTSGRNANKSALSLSSARSHSSSFTSNAASPSSTGAGLLTDLTSSAPFQAKISSLPAAKMLTSIHTQEQVDMLLHKSRAATVAAGDAAAEKMNQNSSFYQAMLQLDGLELHPYQMSKDAADNKNDPYDVVYDAQGGIHLSPRLTNAGGGTSPSGSDDTTKFRVELAAQRAAAVALASSSSSSSPLDGRRRRLSAHSSSSPSRGVAGEGGTTSGSGGMRRRRGDSHSLLSENELTRAEQRLRNWIVNTILRPLNEGIRLINKRFETDLAALHLRIGTSTVEQITAAMTAHPELVQTTLPYILPYLRLHSNQSYLVSRISALSVGTCMADFSWASGGPQPAGSEGTEKAPTASSSLNYHPTARLAARPWNDTLPTDTQLVMSLFGAYMDARITSSAFVQGHNVDQPFSSRYFLVHPSKTTALHQTGGAFYVHLASLHPPALEFVSVAVDGMATVTTRSLFRALVLFLAHAKYENEGKIDRLALSNPALNLDVVLSG</sequence>
<keyword evidence="3" id="KW-1185">Reference proteome</keyword>
<feature type="region of interest" description="Disordered" evidence="1">
    <location>
        <begin position="382"/>
        <end position="436"/>
    </location>
</feature>
<feature type="compositionally biased region" description="Gly residues" evidence="1">
    <location>
        <begin position="411"/>
        <end position="422"/>
    </location>
</feature>
<organism evidence="2 3">
    <name type="scientific">Pristionchus fissidentatus</name>
    <dbReference type="NCBI Taxonomy" id="1538716"/>
    <lineage>
        <taxon>Eukaryota</taxon>
        <taxon>Metazoa</taxon>
        <taxon>Ecdysozoa</taxon>
        <taxon>Nematoda</taxon>
        <taxon>Chromadorea</taxon>
        <taxon>Rhabditida</taxon>
        <taxon>Rhabditina</taxon>
        <taxon>Diplogasteromorpha</taxon>
        <taxon>Diplogasteroidea</taxon>
        <taxon>Neodiplogasteridae</taxon>
        <taxon>Pristionchus</taxon>
    </lineage>
</organism>
<comment type="caution">
    <text evidence="2">The sequence shown here is derived from an EMBL/GenBank/DDBJ whole genome shotgun (WGS) entry which is preliminary data.</text>
</comment>
<evidence type="ECO:0000313" key="3">
    <source>
        <dbReference type="Proteomes" id="UP001432322"/>
    </source>
</evidence>
<reference evidence="2" key="1">
    <citation type="submission" date="2023-10" db="EMBL/GenBank/DDBJ databases">
        <title>Genome assembly of Pristionchus species.</title>
        <authorList>
            <person name="Yoshida K."/>
            <person name="Sommer R.J."/>
        </authorList>
    </citation>
    <scope>NUCLEOTIDE SEQUENCE</scope>
    <source>
        <strain evidence="2">RS5133</strain>
    </source>
</reference>
<accession>A0AAV5VCL8</accession>
<dbReference type="PANTHER" id="PTHR21780">
    <property type="entry name" value="TRANSMEMBRANE PROTEIN 209"/>
    <property type="match status" value="1"/>
</dbReference>
<name>A0AAV5VCL8_9BILA</name>
<dbReference type="Pfam" id="PF09786">
    <property type="entry name" value="CytochromB561_N"/>
    <property type="match status" value="1"/>
</dbReference>
<dbReference type="AlphaFoldDB" id="A0AAV5VCL8"/>
<feature type="non-terminal residue" evidence="2">
    <location>
        <position position="1"/>
    </location>
</feature>
<feature type="compositionally biased region" description="Low complexity" evidence="1">
    <location>
        <begin position="382"/>
        <end position="391"/>
    </location>
</feature>
<gene>
    <name evidence="2" type="ORF">PFISCL1PPCAC_8734</name>
</gene>
<evidence type="ECO:0000256" key="1">
    <source>
        <dbReference type="SAM" id="MobiDB-lite"/>
    </source>
</evidence>
<dbReference type="Proteomes" id="UP001432322">
    <property type="component" value="Unassembled WGS sequence"/>
</dbReference>
<dbReference type="EMBL" id="BTSY01000003">
    <property type="protein sequence ID" value="GMT17437.1"/>
    <property type="molecule type" value="Genomic_DNA"/>
</dbReference>
<feature type="compositionally biased region" description="Basic and acidic residues" evidence="1">
    <location>
        <begin position="109"/>
        <end position="122"/>
    </location>
</feature>
<evidence type="ECO:0000313" key="2">
    <source>
        <dbReference type="EMBL" id="GMT17437.1"/>
    </source>
</evidence>
<evidence type="ECO:0008006" key="4">
    <source>
        <dbReference type="Google" id="ProtNLM"/>
    </source>
</evidence>
<dbReference type="InterPro" id="IPR019176">
    <property type="entry name" value="Cytochrome_B561-rel"/>
</dbReference>
<dbReference type="PANTHER" id="PTHR21780:SF0">
    <property type="entry name" value="TRANSMEMBRANE PROTEIN 209"/>
    <property type="match status" value="1"/>
</dbReference>
<feature type="region of interest" description="Disordered" evidence="1">
    <location>
        <begin position="540"/>
        <end position="559"/>
    </location>
</feature>
<feature type="region of interest" description="Disordered" evidence="1">
    <location>
        <begin position="109"/>
        <end position="220"/>
    </location>
</feature>
<proteinExistence type="predicted"/>